<accession>A0ABX7YY69</accession>
<protein>
    <submittedName>
        <fullName evidence="1">Uncharacterized protein</fullName>
    </submittedName>
</protein>
<sequence>MTIAVLVVAVMLSLHRYDTPLTTKHQTDKQLASALQRQRALYQQLIGMFREDSPLSSINPQFMEPDAAVNVSRWQQYRQLFTLLSLDGGMREWGRGGVMFIQSVMTIAGTTSTKGYVYRPQNPLPQYADLDKAAVDLPDNTVAYHKVDENWYLFYLKSH</sequence>
<proteinExistence type="predicted"/>
<dbReference type="RefSeq" id="WP_212596267.1">
    <property type="nucleotide sequence ID" value="NZ_CP073587.1"/>
</dbReference>
<reference evidence="1 2" key="1">
    <citation type="submission" date="2021-04" db="EMBL/GenBank/DDBJ databases">
        <title>Novel species identification of genus Shewanella.</title>
        <authorList>
            <person name="Liu G."/>
        </authorList>
    </citation>
    <scope>NUCLEOTIDE SEQUENCE [LARGE SCALE GENOMIC DNA]</scope>
    <source>
        <strain evidence="1 2">FJAT-54481</strain>
    </source>
</reference>
<name>A0ABX7YY69_9GAMM</name>
<gene>
    <name evidence="1" type="ORF">KDN34_07535</name>
</gene>
<evidence type="ECO:0000313" key="1">
    <source>
        <dbReference type="EMBL" id="QUN07265.1"/>
    </source>
</evidence>
<dbReference type="EMBL" id="CP073587">
    <property type="protein sequence ID" value="QUN07265.1"/>
    <property type="molecule type" value="Genomic_DNA"/>
</dbReference>
<dbReference type="Proteomes" id="UP000679575">
    <property type="component" value="Chromosome"/>
</dbReference>
<evidence type="ECO:0000313" key="2">
    <source>
        <dbReference type="Proteomes" id="UP000679575"/>
    </source>
</evidence>
<keyword evidence="2" id="KW-1185">Reference proteome</keyword>
<organism evidence="1 2">
    <name type="scientific">Shewanella yunxiaonensis</name>
    <dbReference type="NCBI Taxonomy" id="2829809"/>
    <lineage>
        <taxon>Bacteria</taxon>
        <taxon>Pseudomonadati</taxon>
        <taxon>Pseudomonadota</taxon>
        <taxon>Gammaproteobacteria</taxon>
        <taxon>Alteromonadales</taxon>
        <taxon>Shewanellaceae</taxon>
        <taxon>Shewanella</taxon>
    </lineage>
</organism>